<reference evidence="1" key="2">
    <citation type="submission" date="2017-02" db="EMBL/GenBank/DDBJ databases">
        <title>WGS assembly of Sorghum bicolor.</title>
        <authorList>
            <person name="Paterson A."/>
            <person name="Mullet J."/>
            <person name="Bowers J."/>
            <person name="Bruggmann R."/>
            <person name="Dubchak I."/>
            <person name="Grimwood J."/>
            <person name="Gundlach H."/>
            <person name="Haberer G."/>
            <person name="Hellsten U."/>
            <person name="Mitros T."/>
            <person name="Poliakov A."/>
            <person name="Schmutz J."/>
            <person name="Spannagl M."/>
            <person name="Tang H."/>
            <person name="Wang X."/>
            <person name="Wicker T."/>
            <person name="Bharti A."/>
            <person name="Chapman J."/>
            <person name="Feltus F."/>
            <person name="Gowik U."/>
            <person name="Grigoriev I."/>
            <person name="Lyons E."/>
            <person name="Maher C."/>
            <person name="Martis M."/>
            <person name="Narechania A."/>
            <person name="Otillar R."/>
            <person name="Penning B."/>
            <person name="Salamov A."/>
            <person name="Wang Y."/>
            <person name="Zhang L."/>
            <person name="Carpita N."/>
            <person name="Freeling M."/>
            <person name="Gingle A."/>
            <person name="Hash C."/>
            <person name="Keller B."/>
            <person name="Klein P."/>
            <person name="Kresovich S."/>
            <person name="Mccann M."/>
            <person name="Ming R."/>
            <person name="Peterson D."/>
            <person name="Rahman M."/>
            <person name="Ware D."/>
            <person name="Westhoff P."/>
            <person name="Mayer K."/>
            <person name="Messing J."/>
            <person name="Sims D."/>
            <person name="Jenkins J."/>
            <person name="Shu S."/>
            <person name="Rokhsar D."/>
        </authorList>
    </citation>
    <scope>NUCLEOTIDE SEQUENCE</scope>
</reference>
<dbReference type="AlphaFoldDB" id="A0A1W0W2Q1"/>
<dbReference type="EMBL" id="CM000761">
    <property type="protein sequence ID" value="OQU88631.1"/>
    <property type="molecule type" value="Genomic_DNA"/>
</dbReference>
<accession>A0A1W0W2Q1</accession>
<evidence type="ECO:0000313" key="2">
    <source>
        <dbReference type="Proteomes" id="UP000000768"/>
    </source>
</evidence>
<evidence type="ECO:0000313" key="1">
    <source>
        <dbReference type="EMBL" id="OQU88631.1"/>
    </source>
</evidence>
<dbReference type="InParanoid" id="A0A1W0W2Q1"/>
<dbReference type="Gramene" id="OQU88631">
    <property type="protein sequence ID" value="OQU88631"/>
    <property type="gene ID" value="SORBI_3002G064650"/>
</dbReference>
<organism evidence="1 2">
    <name type="scientific">Sorghum bicolor</name>
    <name type="common">Sorghum</name>
    <name type="synonym">Sorghum vulgare</name>
    <dbReference type="NCBI Taxonomy" id="4558"/>
    <lineage>
        <taxon>Eukaryota</taxon>
        <taxon>Viridiplantae</taxon>
        <taxon>Streptophyta</taxon>
        <taxon>Embryophyta</taxon>
        <taxon>Tracheophyta</taxon>
        <taxon>Spermatophyta</taxon>
        <taxon>Magnoliopsida</taxon>
        <taxon>Liliopsida</taxon>
        <taxon>Poales</taxon>
        <taxon>Poaceae</taxon>
        <taxon>PACMAD clade</taxon>
        <taxon>Panicoideae</taxon>
        <taxon>Andropogonodae</taxon>
        <taxon>Andropogoneae</taxon>
        <taxon>Sorghinae</taxon>
        <taxon>Sorghum</taxon>
    </lineage>
</organism>
<dbReference type="Proteomes" id="UP000000768">
    <property type="component" value="Chromosome 2"/>
</dbReference>
<protein>
    <submittedName>
        <fullName evidence="1">Uncharacterized protein</fullName>
    </submittedName>
</protein>
<reference evidence="1" key="1">
    <citation type="journal article" date="2009" name="Nature">
        <title>The Sorghum bicolor genome and the diversification of grasses.</title>
        <authorList>
            <person name="Paterson A.H."/>
            <person name="Bowers J.E."/>
            <person name="Bruggmann R."/>
            <person name="Dubchak I."/>
            <person name="Grimwood J."/>
            <person name="Gundlach H."/>
            <person name="Haberer G."/>
            <person name="Hellsten U."/>
            <person name="Mitros T."/>
            <person name="Poliakov A."/>
            <person name="Schmutz J."/>
            <person name="Spannagl M."/>
            <person name="Tang H."/>
            <person name="Wang X."/>
            <person name="Wicker T."/>
            <person name="Bharti A.K."/>
            <person name="Chapman J."/>
            <person name="Feltus F.A."/>
            <person name="Gowik U."/>
            <person name="Grigoriev I.V."/>
            <person name="Lyons E."/>
            <person name="Maher C.A."/>
            <person name="Martis M."/>
            <person name="Narechania A."/>
            <person name="Otillar R.P."/>
            <person name="Penning B.W."/>
            <person name="Salamov A.A."/>
            <person name="Wang Y."/>
            <person name="Zhang L."/>
            <person name="Carpita N.C."/>
            <person name="Freeling M."/>
            <person name="Gingle A.R."/>
            <person name="Hash C.T."/>
            <person name="Keller B."/>
            <person name="Klein P."/>
            <person name="Kresovich S."/>
            <person name="McCann M.C."/>
            <person name="Ming R."/>
            <person name="Peterson D.G."/>
            <person name="Mehboob-ur-Rahman"/>
            <person name="Ware D."/>
            <person name="Westhoff P."/>
            <person name="Mayer K.F."/>
            <person name="Messing J."/>
            <person name="Rokhsar D.S."/>
        </authorList>
    </citation>
    <scope>NUCLEOTIDE SEQUENCE [LARGE SCALE GENOMIC DNA]</scope>
</reference>
<keyword evidence="2" id="KW-1185">Reference proteome</keyword>
<gene>
    <name evidence="1" type="ORF">SORBI_3002G064650</name>
</gene>
<proteinExistence type="predicted"/>
<name>A0A1W0W2Q1_SORBI</name>
<sequence>MLSVPGVCDSSVDGSKDSVAAVLYGHVQRGQCSIRHGRETPLFHAFPAGDRLAQLRRTSDDYNVCLL</sequence>